<dbReference type="Pfam" id="PF01535">
    <property type="entry name" value="PPR"/>
    <property type="match status" value="10"/>
</dbReference>
<proteinExistence type="inferred from homology"/>
<keyword evidence="6" id="KW-1185">Reference proteome</keyword>
<organism evidence="5 6">
    <name type="scientific">Artemisia annua</name>
    <name type="common">Sweet wormwood</name>
    <dbReference type="NCBI Taxonomy" id="35608"/>
    <lineage>
        <taxon>Eukaryota</taxon>
        <taxon>Viridiplantae</taxon>
        <taxon>Streptophyta</taxon>
        <taxon>Embryophyta</taxon>
        <taxon>Tracheophyta</taxon>
        <taxon>Spermatophyta</taxon>
        <taxon>Magnoliopsida</taxon>
        <taxon>eudicotyledons</taxon>
        <taxon>Gunneridae</taxon>
        <taxon>Pentapetalae</taxon>
        <taxon>asterids</taxon>
        <taxon>campanulids</taxon>
        <taxon>Asterales</taxon>
        <taxon>Asteraceae</taxon>
        <taxon>Asteroideae</taxon>
        <taxon>Anthemideae</taxon>
        <taxon>Artemisiinae</taxon>
        <taxon>Artemisia</taxon>
    </lineage>
</organism>
<dbReference type="Pfam" id="PF14432">
    <property type="entry name" value="DYW_deaminase"/>
    <property type="match status" value="1"/>
</dbReference>
<feature type="repeat" description="PPR" evidence="3">
    <location>
        <begin position="343"/>
        <end position="377"/>
    </location>
</feature>
<dbReference type="Gene3D" id="1.25.40.10">
    <property type="entry name" value="Tetratricopeptide repeat domain"/>
    <property type="match status" value="6"/>
</dbReference>
<dbReference type="OrthoDB" id="185373at2759"/>
<feature type="repeat" description="PPR" evidence="3">
    <location>
        <begin position="173"/>
        <end position="207"/>
    </location>
</feature>
<feature type="repeat" description="PPR" evidence="3">
    <location>
        <begin position="575"/>
        <end position="609"/>
    </location>
</feature>
<evidence type="ECO:0000259" key="4">
    <source>
        <dbReference type="Pfam" id="PF14432"/>
    </source>
</evidence>
<name>A0A2U1LN53_ARTAN</name>
<evidence type="ECO:0000256" key="3">
    <source>
        <dbReference type="PROSITE-ProRule" id="PRU00708"/>
    </source>
</evidence>
<gene>
    <name evidence="5" type="ORF">CTI12_AA450950</name>
</gene>
<dbReference type="NCBIfam" id="TIGR00756">
    <property type="entry name" value="PPR"/>
    <property type="match status" value="7"/>
</dbReference>
<dbReference type="Proteomes" id="UP000245207">
    <property type="component" value="Unassembled WGS sequence"/>
</dbReference>
<dbReference type="Pfam" id="PF13041">
    <property type="entry name" value="PPR_2"/>
    <property type="match status" value="1"/>
</dbReference>
<evidence type="ECO:0000256" key="2">
    <source>
        <dbReference type="ARBA" id="ARBA00022737"/>
    </source>
</evidence>
<comment type="similarity">
    <text evidence="1">Belongs to the PPR family. PCMP-H subfamily.</text>
</comment>
<dbReference type="EMBL" id="PKPP01008539">
    <property type="protein sequence ID" value="PWA50425.1"/>
    <property type="molecule type" value="Genomic_DNA"/>
</dbReference>
<evidence type="ECO:0000256" key="1">
    <source>
        <dbReference type="ARBA" id="ARBA00006643"/>
    </source>
</evidence>
<dbReference type="FunFam" id="1.25.40.10:FF:000344">
    <property type="entry name" value="Pentatricopeptide repeat-containing protein"/>
    <property type="match status" value="1"/>
</dbReference>
<dbReference type="Pfam" id="PF20431">
    <property type="entry name" value="E_motif"/>
    <property type="match status" value="1"/>
</dbReference>
<keyword evidence="2" id="KW-0677">Repeat</keyword>
<dbReference type="PROSITE" id="PS51375">
    <property type="entry name" value="PPR"/>
    <property type="match status" value="7"/>
</dbReference>
<dbReference type="GO" id="GO:0009451">
    <property type="term" value="P:RNA modification"/>
    <property type="evidence" value="ECO:0007669"/>
    <property type="project" value="InterPro"/>
</dbReference>
<evidence type="ECO:0000313" key="6">
    <source>
        <dbReference type="Proteomes" id="UP000245207"/>
    </source>
</evidence>
<protein>
    <submittedName>
        <fullName evidence="5">Tetratricopeptide repeat (TPR)-like superfamily protein</fullName>
    </submittedName>
</protein>
<dbReference type="GO" id="GO:0008270">
    <property type="term" value="F:zinc ion binding"/>
    <property type="evidence" value="ECO:0007669"/>
    <property type="project" value="InterPro"/>
</dbReference>
<dbReference type="FunFam" id="1.25.40.10:FF:000090">
    <property type="entry name" value="Pentatricopeptide repeat-containing protein, chloroplastic"/>
    <property type="match status" value="1"/>
</dbReference>
<dbReference type="InterPro" id="IPR002885">
    <property type="entry name" value="PPR_rpt"/>
</dbReference>
<dbReference type="InterPro" id="IPR032867">
    <property type="entry name" value="DYW_dom"/>
</dbReference>
<dbReference type="FunFam" id="1.25.40.10:FF:000073">
    <property type="entry name" value="Pentatricopeptide repeat-containing protein chloroplastic"/>
    <property type="match status" value="1"/>
</dbReference>
<feature type="repeat" description="PPR" evidence="3">
    <location>
        <begin position="474"/>
        <end position="508"/>
    </location>
</feature>
<dbReference type="STRING" id="35608.A0A2U1LN53"/>
<accession>A0A2U1LN53</accession>
<feature type="repeat" description="PPR" evidence="3">
    <location>
        <begin position="72"/>
        <end position="106"/>
    </location>
</feature>
<feature type="repeat" description="PPR" evidence="3">
    <location>
        <begin position="274"/>
        <end position="304"/>
    </location>
</feature>
<dbReference type="PANTHER" id="PTHR47926">
    <property type="entry name" value="PENTATRICOPEPTIDE REPEAT-CONTAINING PROTEIN"/>
    <property type="match status" value="1"/>
</dbReference>
<dbReference type="AlphaFoldDB" id="A0A2U1LN53"/>
<evidence type="ECO:0000313" key="5">
    <source>
        <dbReference type="EMBL" id="PWA50425.1"/>
    </source>
</evidence>
<feature type="repeat" description="PPR" evidence="3">
    <location>
        <begin position="610"/>
        <end position="644"/>
    </location>
</feature>
<dbReference type="InterPro" id="IPR046960">
    <property type="entry name" value="PPR_At4g14850-like_plant"/>
</dbReference>
<dbReference type="GO" id="GO:0003729">
    <property type="term" value="F:mRNA binding"/>
    <property type="evidence" value="ECO:0007669"/>
    <property type="project" value="UniProtKB-ARBA"/>
</dbReference>
<comment type="caution">
    <text evidence="5">The sequence shown here is derived from an EMBL/GenBank/DDBJ whole genome shotgun (WGS) entry which is preliminary data.</text>
</comment>
<sequence length="881" mass="98736">MLHPKLHETLTKTLSSSSIPNLKNLQQIHSLLTTTGLIQTPFFSGKLITQYSNFKNPKTCQTLFTALSPTTNIYIWNTIIRSMTHNGLFKESLNYYFAMRVSSLKPDKFTYPSVINSCAGLREVGIGESVYGEVLGNGYVLDLYIGNSLIDMFARFGKMEKARKVFDGMSVRDVVSLNCLVSGCSANGEWEEALRVFCEARRVGVKMEGEMVGSVISACCGLGGVMEGEMVHGLSVKCGIDRGMRVCNGLLSMYIKFDDLEACRRVIGDMGVRDSVTWNTVISGYSQACLCREAIELFMEMLREHKPDLLTVTCVLRACGHIRDLKSGRFVHDYMVVNGYECDMTASNILIDMYGKCGDLAAAREIFDKMEIRDMTSWNSLINGMIKASRYEDALQAFKAMKMDIQPDYVSYVTILPVCVLLRSLNLAKELHCETIKTGYNSSLIVRNALIDVYGKCGKMQDALNQFENMKDRDIVSWNSIIAASSHSEEYDVGFRMISRMRIEGIPPNVATILSTLPLCSTLGAKRQGKEIHGCVMKSGFESNIPISNALIEMYSKSGNLRTSVLVFEGMKFKDVVTWTAMIYAYGMYGQGMMAITAFENMKSMSIVPDQIAFLAVIFACSHSGLVDKGRFYFNQMKDYNIDPKIEHYACVVDLLSRSGKLIEAEEFILSMPIKADSSIWGSLLSACRASGQKEIAERASNHIIKINSDNTGYYILASNVYASLGKWDHVRMVRKSIKAKGLKKDAGLSWLDINRKIYAFSSGHMFFEQYEEVKKLLEKLAELIAKEGYVGNLKSVLQDVNDDEKREILCGHSERLAIAFGLLNTKPGTPLQIMKNLRVCEDCHTVTKYISKVVQREFLVRDANRFHLFKNGSCSCGDYW</sequence>
<dbReference type="PANTHER" id="PTHR47926:SF533">
    <property type="entry name" value="DYW DOMAIN-CONTAINING PROTEIN"/>
    <property type="match status" value="1"/>
</dbReference>
<reference evidence="5 6" key="1">
    <citation type="journal article" date="2018" name="Mol. Plant">
        <title>The genome of Artemisia annua provides insight into the evolution of Asteraceae family and artemisinin biosynthesis.</title>
        <authorList>
            <person name="Shen Q."/>
            <person name="Zhang L."/>
            <person name="Liao Z."/>
            <person name="Wang S."/>
            <person name="Yan T."/>
            <person name="Shi P."/>
            <person name="Liu M."/>
            <person name="Fu X."/>
            <person name="Pan Q."/>
            <person name="Wang Y."/>
            <person name="Lv Z."/>
            <person name="Lu X."/>
            <person name="Zhang F."/>
            <person name="Jiang W."/>
            <person name="Ma Y."/>
            <person name="Chen M."/>
            <person name="Hao X."/>
            <person name="Li L."/>
            <person name="Tang Y."/>
            <person name="Lv G."/>
            <person name="Zhou Y."/>
            <person name="Sun X."/>
            <person name="Brodelius P.E."/>
            <person name="Rose J.K.C."/>
            <person name="Tang K."/>
        </authorList>
    </citation>
    <scope>NUCLEOTIDE SEQUENCE [LARGE SCALE GENOMIC DNA]</scope>
    <source>
        <strain evidence="6">cv. Huhao1</strain>
        <tissue evidence="5">Leaf</tissue>
    </source>
</reference>
<feature type="domain" description="DYW" evidence="4">
    <location>
        <begin position="789"/>
        <end position="881"/>
    </location>
</feature>
<dbReference type="InterPro" id="IPR046848">
    <property type="entry name" value="E_motif"/>
</dbReference>
<dbReference type="InterPro" id="IPR011990">
    <property type="entry name" value="TPR-like_helical_dom_sf"/>
</dbReference>